<dbReference type="GO" id="GO:0030515">
    <property type="term" value="F:snoRNA binding"/>
    <property type="evidence" value="ECO:0007669"/>
    <property type="project" value="TreeGrafter"/>
</dbReference>
<name>A0A6A0HE22_HYAAZ</name>
<dbReference type="GO" id="GO:0005737">
    <property type="term" value="C:cytoplasm"/>
    <property type="evidence" value="ECO:0007669"/>
    <property type="project" value="TreeGrafter"/>
</dbReference>
<dbReference type="InterPro" id="IPR007955">
    <property type="entry name" value="Bystin"/>
</dbReference>
<accession>A0A6A0HE22</accession>
<feature type="coiled-coil region" evidence="2">
    <location>
        <begin position="591"/>
        <end position="758"/>
    </location>
</feature>
<gene>
    <name evidence="3" type="ORF">HAZT_HAZT001680</name>
</gene>
<proteinExistence type="inferred from homology"/>
<reference evidence="3" key="3">
    <citation type="submission" date="2019-06" db="EMBL/GenBank/DDBJ databases">
        <authorList>
            <person name="Poynton C."/>
            <person name="Hasenbein S."/>
            <person name="Benoit J.B."/>
            <person name="Sepulveda M.S."/>
            <person name="Poelchau M.F."/>
            <person name="Murali S.C."/>
            <person name="Chen S."/>
            <person name="Glastad K.M."/>
            <person name="Werren J.H."/>
            <person name="Vineis J.H."/>
            <person name="Bowen J.L."/>
            <person name="Friedrich M."/>
            <person name="Jones J."/>
            <person name="Robertson H.M."/>
            <person name="Feyereisen R."/>
            <person name="Mechler-Hickson A."/>
            <person name="Mathers N."/>
            <person name="Lee C.E."/>
            <person name="Colbourne J.K."/>
            <person name="Biales A."/>
            <person name="Johnston J.S."/>
            <person name="Wellborn G.A."/>
            <person name="Rosendale A.J."/>
            <person name="Cridge A.G."/>
            <person name="Munoz-Torres M.C."/>
            <person name="Bain P.A."/>
            <person name="Manny A.R."/>
            <person name="Major K.M."/>
            <person name="Lambert F.N."/>
            <person name="Vulpe C.D."/>
            <person name="Tuck P."/>
            <person name="Blalock B.J."/>
            <person name="Lin Y.-Y."/>
            <person name="Smith M.E."/>
            <person name="Ochoa-Acuna H."/>
            <person name="Chen M.-J.M."/>
            <person name="Childers C.P."/>
            <person name="Qu J."/>
            <person name="Dugan S."/>
            <person name="Lee S.L."/>
            <person name="Chao H."/>
            <person name="Dinh H."/>
            <person name="Han Y."/>
            <person name="Doddapaneni H."/>
            <person name="Worley K.C."/>
            <person name="Muzny D.M."/>
            <person name="Gibbs R.A."/>
            <person name="Richards S."/>
        </authorList>
    </citation>
    <scope>NUCLEOTIDE SEQUENCE</scope>
    <source>
        <strain evidence="3">HAZT.00-mixed</strain>
        <tissue evidence="3">Whole organism</tissue>
    </source>
</reference>
<evidence type="ECO:0000256" key="2">
    <source>
        <dbReference type="SAM" id="Coils"/>
    </source>
</evidence>
<evidence type="ECO:0000256" key="1">
    <source>
        <dbReference type="ARBA" id="ARBA00007114"/>
    </source>
</evidence>
<reference evidence="3" key="1">
    <citation type="submission" date="2014-08" db="EMBL/GenBank/DDBJ databases">
        <authorList>
            <person name="Murali S."/>
            <person name="Richards S."/>
            <person name="Bandaranaike D."/>
            <person name="Bellair M."/>
            <person name="Blankenburg K."/>
            <person name="Chao H."/>
            <person name="Dinh H."/>
            <person name="Doddapaneni H."/>
            <person name="Dugan-Rocha S."/>
            <person name="Elkadiri S."/>
            <person name="Gnanaolivu R."/>
            <person name="Hughes D."/>
            <person name="Lee S."/>
            <person name="Li M."/>
            <person name="Ming W."/>
            <person name="Munidasa M."/>
            <person name="Muniz J."/>
            <person name="Nguyen L."/>
            <person name="Osuji N."/>
            <person name="Pu L.-L."/>
            <person name="Puazo M."/>
            <person name="Skinner E."/>
            <person name="Qu C."/>
            <person name="Quiroz J."/>
            <person name="Raj R."/>
            <person name="Weissenberger G."/>
            <person name="Xin Y."/>
            <person name="Zou X."/>
            <person name="Han Y."/>
            <person name="Worley K."/>
            <person name="Muzny D."/>
            <person name="Gibbs R."/>
        </authorList>
    </citation>
    <scope>NUCLEOTIDE SEQUENCE</scope>
    <source>
        <strain evidence="3">HAZT.00-mixed</strain>
        <tissue evidence="3">Whole organism</tissue>
    </source>
</reference>
<dbReference type="PANTHER" id="PTHR12821:SF0">
    <property type="entry name" value="BYSTIN"/>
    <property type="match status" value="1"/>
</dbReference>
<dbReference type="Proteomes" id="UP000711488">
    <property type="component" value="Unassembled WGS sequence"/>
</dbReference>
<reference evidence="3" key="2">
    <citation type="journal article" date="2018" name="Environ. Sci. Technol.">
        <title>The Toxicogenome of Hyalella azteca: A Model for Sediment Ecotoxicology and Evolutionary Toxicology.</title>
        <authorList>
            <person name="Poynton H.C."/>
            <person name="Hasenbein S."/>
            <person name="Benoit J.B."/>
            <person name="Sepulveda M.S."/>
            <person name="Poelchau M.F."/>
            <person name="Hughes D.S.T."/>
            <person name="Murali S.C."/>
            <person name="Chen S."/>
            <person name="Glastad K.M."/>
            <person name="Goodisman M.A.D."/>
            <person name="Werren J.H."/>
            <person name="Vineis J.H."/>
            <person name="Bowen J.L."/>
            <person name="Friedrich M."/>
            <person name="Jones J."/>
            <person name="Robertson H.M."/>
            <person name="Feyereisen R."/>
            <person name="Mechler-Hickson A."/>
            <person name="Mathers N."/>
            <person name="Lee C.E."/>
            <person name="Colbourne J.K."/>
            <person name="Biales A."/>
            <person name="Johnston J.S."/>
            <person name="Wellborn G.A."/>
            <person name="Rosendale A.J."/>
            <person name="Cridge A.G."/>
            <person name="Munoz-Torres M.C."/>
            <person name="Bain P.A."/>
            <person name="Manny A.R."/>
            <person name="Major K.M."/>
            <person name="Lambert F.N."/>
            <person name="Vulpe C.D."/>
            <person name="Tuck P."/>
            <person name="Blalock B.J."/>
            <person name="Lin Y.Y."/>
            <person name="Smith M.E."/>
            <person name="Ochoa-Acuna H."/>
            <person name="Chen M.M."/>
            <person name="Childers C.P."/>
            <person name="Qu J."/>
            <person name="Dugan S."/>
            <person name="Lee S.L."/>
            <person name="Chao H."/>
            <person name="Dinh H."/>
            <person name="Han Y."/>
            <person name="Doddapaneni H."/>
            <person name="Worley K.C."/>
            <person name="Muzny D.M."/>
            <person name="Gibbs R.A."/>
            <person name="Richards S."/>
        </authorList>
    </citation>
    <scope>NUCLEOTIDE SEQUENCE</scope>
    <source>
        <strain evidence="3">HAZT.00-mixed</strain>
        <tissue evidence="3">Whole organism</tissue>
    </source>
</reference>
<comment type="similarity">
    <text evidence="1">Belongs to the bystin family.</text>
</comment>
<comment type="caution">
    <text evidence="3">The sequence shown here is derived from an EMBL/GenBank/DDBJ whole genome shotgun (WGS) entry which is preliminary data.</text>
</comment>
<keyword evidence="2" id="KW-0175">Coiled coil</keyword>
<evidence type="ECO:0000313" key="3">
    <source>
        <dbReference type="EMBL" id="KAA0203972.1"/>
    </source>
</evidence>
<sequence>MITSVGAYTAIKMGKKKSQKRFGHKVSAPGALGAQILEEKFAKPSQRVKARSLKTEAKTQYLDLSGVLSQVHKLEDDCAEQRDDGLSAEVLHEQQKEEADVPHNVEALIKNFEKEALEGVNVLEEEKIFASLMSENKKSKETFMEHIRETLNERHTEIQSQVDEASQCGGPKISEELQNMCKQAGEVLANYRSGPIPKMLKAMPKMRNWLHLLYYTNPEKWSAAAVYQLTRLYCSQKPEMVQAFYNKVLLPRCRDDIAFYKRLNYHLYQALSKALFKPAAFFKGIILPLCMGGDCTLREAVVFGSVVARKSIPILASSAAIMKIAQMEYSGANSIFLRILFNKKYALMWKVLDAVCDHYAKFRCEDRKLPVLWHQSLLTFVQRYKNDLSQEQKDALYGLAAFHSHHAITPELSILTGRTVDRTTQLIDDAVFTLVVSKLKLQIDGGQSLKAAAPALKNLIKEHFLDDLIDFDEAASGNSNELVKLLLLLLYVAFITDRDVMLLLSDALPCHLQLKVKYLFECVQKRGSGLSKKYLSVLAAETLAGKSSAGQEVRWSLGSPRVYSSSPKASSLQSPLKELVQSPDFVVQRKLEQRVREVKRLSKELNVLENEKQDWLLEQEISKKKTAQLVREVQKVRQLLADVTKEKENAESLALSGADQIHEQAQRLGRELSLAHKENSSLQKALNDLQDAHDQLLTKEQLTSGLLDKARAERQSLAAELLMLLEQHQVTAAAIDERDVLLRERAQLEEQLQELCHKPYDRTIEPEDCVASPASRTCEMSSSSPPASPGENMGEAVVDLMLQEAKEELTQARTQLQHTSQELTQAQTCLQEWKSKQLQTNEELVQTQGQLQTTREQLDAMEKTHADLVNKHASVLQKHEHDQLQWQAQSESLLASQESLKAELEEQSRYHSAVQELLSKEVQQLQCQLMEAAAVSATDAGPATVPPSHVCHADGSTLNKTVERVKAELETQLMNYLVVI</sequence>
<feature type="coiled-coil region" evidence="2">
    <location>
        <begin position="802"/>
        <end position="907"/>
    </location>
</feature>
<dbReference type="AlphaFoldDB" id="A0A6A0HE22"/>
<protein>
    <submittedName>
        <fullName evidence="3">Uncharacterized protein</fullName>
    </submittedName>
</protein>
<dbReference type="GO" id="GO:0030688">
    <property type="term" value="C:preribosome, small subunit precursor"/>
    <property type="evidence" value="ECO:0007669"/>
    <property type="project" value="TreeGrafter"/>
</dbReference>
<dbReference type="Pfam" id="PF05291">
    <property type="entry name" value="Bystin"/>
    <property type="match status" value="1"/>
</dbReference>
<dbReference type="GO" id="GO:0006364">
    <property type="term" value="P:rRNA processing"/>
    <property type="evidence" value="ECO:0007669"/>
    <property type="project" value="TreeGrafter"/>
</dbReference>
<dbReference type="PANTHER" id="PTHR12821">
    <property type="entry name" value="BYSTIN"/>
    <property type="match status" value="1"/>
</dbReference>
<dbReference type="GO" id="GO:0005730">
    <property type="term" value="C:nucleolus"/>
    <property type="evidence" value="ECO:0007669"/>
    <property type="project" value="TreeGrafter"/>
</dbReference>
<dbReference type="EMBL" id="JQDR03000261">
    <property type="protein sequence ID" value="KAA0203972.1"/>
    <property type="molecule type" value="Genomic_DNA"/>
</dbReference>
<organism evidence="3">
    <name type="scientific">Hyalella azteca</name>
    <name type="common">Amphipod</name>
    <dbReference type="NCBI Taxonomy" id="294128"/>
    <lineage>
        <taxon>Eukaryota</taxon>
        <taxon>Metazoa</taxon>
        <taxon>Ecdysozoa</taxon>
        <taxon>Arthropoda</taxon>
        <taxon>Crustacea</taxon>
        <taxon>Multicrustacea</taxon>
        <taxon>Malacostraca</taxon>
        <taxon>Eumalacostraca</taxon>
        <taxon>Peracarida</taxon>
        <taxon>Amphipoda</taxon>
        <taxon>Senticaudata</taxon>
        <taxon>Talitrida</taxon>
        <taxon>Talitroidea</taxon>
        <taxon>Hyalellidae</taxon>
        <taxon>Hyalella</taxon>
    </lineage>
</organism>